<dbReference type="RefSeq" id="XP_003105646.2">
    <property type="nucleotide sequence ID" value="XM_003105598.2"/>
</dbReference>
<dbReference type="KEGG" id="crq:GCK72_025861"/>
<feature type="region of interest" description="Disordered" evidence="1">
    <location>
        <begin position="897"/>
        <end position="917"/>
    </location>
</feature>
<feature type="region of interest" description="Disordered" evidence="1">
    <location>
        <begin position="826"/>
        <end position="866"/>
    </location>
</feature>
<evidence type="ECO:0000313" key="2">
    <source>
        <dbReference type="EMBL" id="EFO99564.1"/>
    </source>
</evidence>
<sequence length="1007" mass="114321">MLQNTSQFAKFEWSLLLSDSGGWKTYSEKEIAQMLEKDWGNDFVVAHLRRFGFSLSEILGSSSYFMKDADGWRAMDGDGRSLGDDYQKIINRDGDRRFNQLSLTSSSQQGHRGEGYVYSNIHHNHLQVSLPDIATTNSDRGGMMLSSRYNNGLNLLGADMLGLTQSRTLVQQDHQEEGYVYPNVHQNRLHQEKVRSPNVSTDSEAMMLTSRYNNDQKSIAWPFVQPTDGGNTSSENHQHLFQSPFLAQDQLGAELYSNFNIEQDNQHRVRSLNVQSDKGRTLPGNIYDTVLNGRGKRHQEFSTWPFRNENQQNLFQNNGLVQHDYHRGEDLQPNSHHNQINQRQASPMSSTNSNGGGMMLSSIYSNGLNALGTDRQESSIRPVYSHKNLFPYNVTEGRQLVAEFYSKLNHNLHNQHQASPPDMQSNRRDTTYNSGLSRVPTNWPFGQPSNGDNIRNENQRNLYQDYALSQQQNHRNDSNPNILLNQHNQVIPPIISSKNLNGGGMMSSGSYNNGLTALGGDMYPNDHYSHFHQEQVSPPNMSSTNANSGGMMSTSRYSNGGQHDHYESIAWPFVHPTDDGRTRNENHQDLVQNHVMAMQQDPQLESELYFNNQHNQHQVSPPKMQSNREGTLAGSTYNTGGGDNQQEFSTWPLVQPSNSDHIRNENQQSMFQNNALVESQPAELYSNFNQNQHNQYQVSPSIRATKNERETMMSNSYCNLLNGEVNGHDHQDSSTRQFTQTENGDDTGSYSQHMLFSNNVMAQENHQSDLDLYNNILRNFQQQGINPEGGSYDIGQLLNRGYECHVERTSSPRIENFCASDEPLQQFSSQTKDSPVLPHQTEPERHQEFRTDPTDLNYSNHAENQENDLDNDFFEKWEESSFNDNLASFDYELEQQSPTLSSISTPTTPSTSRQRAQARAASLPSLTGTLEELADRFGVKLPENSPDIVKPSVEIEENVKNFMAKFESMSITDQLHAHDELQDPDPVVVHARNVVNQVPRSHDLDKP</sequence>
<feature type="region of interest" description="Disordered" evidence="1">
    <location>
        <begin position="328"/>
        <end position="360"/>
    </location>
</feature>
<dbReference type="HOGENOM" id="CLU_298480_0_0_1"/>
<feature type="compositionally biased region" description="Polar residues" evidence="1">
    <location>
        <begin position="734"/>
        <end position="751"/>
    </location>
</feature>
<feature type="compositionally biased region" description="Polar residues" evidence="1">
    <location>
        <begin position="431"/>
        <end position="440"/>
    </location>
</feature>
<feature type="compositionally biased region" description="Basic and acidic residues" evidence="1">
    <location>
        <begin position="841"/>
        <end position="853"/>
    </location>
</feature>
<name>E3MED4_CAERE</name>
<organism evidence="3">
    <name type="scientific">Caenorhabditis remanei</name>
    <name type="common">Caenorhabditis vulgaris</name>
    <dbReference type="NCBI Taxonomy" id="31234"/>
    <lineage>
        <taxon>Eukaryota</taxon>
        <taxon>Metazoa</taxon>
        <taxon>Ecdysozoa</taxon>
        <taxon>Nematoda</taxon>
        <taxon>Chromadorea</taxon>
        <taxon>Rhabditida</taxon>
        <taxon>Rhabditina</taxon>
        <taxon>Rhabditomorpha</taxon>
        <taxon>Rhabditoidea</taxon>
        <taxon>Rhabditidae</taxon>
        <taxon>Peloderinae</taxon>
        <taxon>Caenorhabditis</taxon>
    </lineage>
</organism>
<dbReference type="AlphaFoldDB" id="E3MED4"/>
<evidence type="ECO:0000256" key="1">
    <source>
        <dbReference type="SAM" id="MobiDB-lite"/>
    </source>
</evidence>
<evidence type="ECO:0000313" key="3">
    <source>
        <dbReference type="Proteomes" id="UP000008281"/>
    </source>
</evidence>
<feature type="compositionally biased region" description="Polar residues" evidence="1">
    <location>
        <begin position="413"/>
        <end position="424"/>
    </location>
</feature>
<reference evidence="2" key="1">
    <citation type="submission" date="2007-07" db="EMBL/GenBank/DDBJ databases">
        <title>PCAP assembly of the Caenorhabditis remanei genome.</title>
        <authorList>
            <consortium name="The Caenorhabditis remanei Sequencing Consortium"/>
            <person name="Wilson R.K."/>
        </authorList>
    </citation>
    <scope>NUCLEOTIDE SEQUENCE [LARGE SCALE GENOMIC DNA]</scope>
    <source>
        <strain evidence="2">PB4641</strain>
    </source>
</reference>
<keyword evidence="3" id="KW-1185">Reference proteome</keyword>
<protein>
    <submittedName>
        <fullName evidence="2">Uncharacterized protein</fullName>
    </submittedName>
</protein>
<feature type="compositionally biased region" description="Polar residues" evidence="1">
    <location>
        <begin position="332"/>
        <end position="353"/>
    </location>
</feature>
<dbReference type="CTD" id="9817277"/>
<dbReference type="InParanoid" id="E3MED4"/>
<dbReference type="GeneID" id="9817277"/>
<dbReference type="Proteomes" id="UP000008281">
    <property type="component" value="Unassembled WGS sequence"/>
</dbReference>
<accession>E3MED4</accession>
<feature type="region of interest" description="Disordered" evidence="1">
    <location>
        <begin position="413"/>
        <end position="456"/>
    </location>
</feature>
<proteinExistence type="predicted"/>
<feature type="region of interest" description="Disordered" evidence="1">
    <location>
        <begin position="728"/>
        <end position="751"/>
    </location>
</feature>
<dbReference type="EMBL" id="DS268438">
    <property type="protein sequence ID" value="EFO99564.1"/>
    <property type="molecule type" value="Genomic_DNA"/>
</dbReference>
<gene>
    <name evidence="2" type="ORF">CRE_22377</name>
</gene>